<dbReference type="STRING" id="1891671.SAMN06295885_3563"/>
<organism evidence="3 4">
    <name type="scientific">Rathayibacter oskolensis</name>
    <dbReference type="NCBI Taxonomy" id="1891671"/>
    <lineage>
        <taxon>Bacteria</taxon>
        <taxon>Bacillati</taxon>
        <taxon>Actinomycetota</taxon>
        <taxon>Actinomycetes</taxon>
        <taxon>Micrococcales</taxon>
        <taxon>Microbacteriaceae</taxon>
        <taxon>Rathayibacter</taxon>
    </lineage>
</organism>
<dbReference type="PROSITE" id="PS00934">
    <property type="entry name" value="GLYOXALASE_I_1"/>
    <property type="match status" value="1"/>
</dbReference>
<keyword evidence="4" id="KW-1185">Reference proteome</keyword>
<dbReference type="PANTHER" id="PTHR36113:SF6">
    <property type="entry name" value="FOSFOMYCIN RESISTANCE PROTEIN FOSX"/>
    <property type="match status" value="1"/>
</dbReference>
<dbReference type="OrthoDB" id="317332at2"/>
<dbReference type="GO" id="GO:0046872">
    <property type="term" value="F:metal ion binding"/>
    <property type="evidence" value="ECO:0007669"/>
    <property type="project" value="UniProtKB-KW"/>
</dbReference>
<dbReference type="AlphaFoldDB" id="A0A1X7PI00"/>
<dbReference type="InterPro" id="IPR004360">
    <property type="entry name" value="Glyas_Fos-R_dOase_dom"/>
</dbReference>
<proteinExistence type="predicted"/>
<reference evidence="4" key="1">
    <citation type="submission" date="2017-04" db="EMBL/GenBank/DDBJ databases">
        <authorList>
            <person name="Varghese N."/>
            <person name="Submissions S."/>
        </authorList>
    </citation>
    <scope>NUCLEOTIDE SEQUENCE [LARGE SCALE GENOMIC DNA]</scope>
    <source>
        <strain evidence="4">VKM Ac-2121</strain>
    </source>
</reference>
<dbReference type="CDD" id="cd08352">
    <property type="entry name" value="VOC_Bs_YwkD_like"/>
    <property type="match status" value="1"/>
</dbReference>
<dbReference type="PROSITE" id="PS51819">
    <property type="entry name" value="VOC"/>
    <property type="match status" value="1"/>
</dbReference>
<evidence type="ECO:0000259" key="2">
    <source>
        <dbReference type="PROSITE" id="PS51819"/>
    </source>
</evidence>
<dbReference type="EMBL" id="FXBM01000004">
    <property type="protein sequence ID" value="SMH50508.1"/>
    <property type="molecule type" value="Genomic_DNA"/>
</dbReference>
<evidence type="ECO:0000313" key="3">
    <source>
        <dbReference type="EMBL" id="SMH50508.1"/>
    </source>
</evidence>
<dbReference type="Proteomes" id="UP000193711">
    <property type="component" value="Unassembled WGS sequence"/>
</dbReference>
<evidence type="ECO:0000256" key="1">
    <source>
        <dbReference type="ARBA" id="ARBA00022723"/>
    </source>
</evidence>
<dbReference type="InterPro" id="IPR037523">
    <property type="entry name" value="VOC_core"/>
</dbReference>
<dbReference type="InterPro" id="IPR018146">
    <property type="entry name" value="Glyoxalase_1_CS"/>
</dbReference>
<dbReference type="GO" id="GO:0004462">
    <property type="term" value="F:lactoylglutathione lyase activity"/>
    <property type="evidence" value="ECO:0007669"/>
    <property type="project" value="InterPro"/>
</dbReference>
<evidence type="ECO:0000313" key="4">
    <source>
        <dbReference type="Proteomes" id="UP000193711"/>
    </source>
</evidence>
<name>A0A1X7PI00_9MICO</name>
<dbReference type="InterPro" id="IPR037478">
    <property type="entry name" value="YwkD-like_dom"/>
</dbReference>
<dbReference type="Pfam" id="PF00903">
    <property type="entry name" value="Glyoxalase"/>
    <property type="match status" value="1"/>
</dbReference>
<dbReference type="RefSeq" id="WP_085477959.1">
    <property type="nucleotide sequence ID" value="NZ_FXBM01000004.1"/>
</dbReference>
<accession>A0A1X7PI00</accession>
<dbReference type="PANTHER" id="PTHR36113">
    <property type="entry name" value="LYASE, PUTATIVE-RELATED-RELATED"/>
    <property type="match status" value="1"/>
</dbReference>
<dbReference type="InterPro" id="IPR051332">
    <property type="entry name" value="Fosfomycin_Res_Enzymes"/>
</dbReference>
<dbReference type="InterPro" id="IPR029068">
    <property type="entry name" value="Glyas_Bleomycin-R_OHBP_Dase"/>
</dbReference>
<keyword evidence="1" id="KW-0479">Metal-binding</keyword>
<dbReference type="Gene3D" id="3.10.180.10">
    <property type="entry name" value="2,3-Dihydroxybiphenyl 1,2-Dioxygenase, domain 1"/>
    <property type="match status" value="1"/>
</dbReference>
<dbReference type="SUPFAM" id="SSF54593">
    <property type="entry name" value="Glyoxalase/Bleomycin resistance protein/Dihydroxybiphenyl dioxygenase"/>
    <property type="match status" value="1"/>
</dbReference>
<feature type="domain" description="VOC" evidence="2">
    <location>
        <begin position="6"/>
        <end position="129"/>
    </location>
</feature>
<protein>
    <submittedName>
        <fullName evidence="3">Glyoxylase I family protein</fullName>
    </submittedName>
</protein>
<sequence>MSAVLGLHHVAIIVSDYERSKRFYLDLLGFRLDSEVYRADRESWMANLSLNGSYLLELFTFPEAPDRLSDPEALGLRHLALAAAHPESVRAGFVAAGVECEPMRVDPHTGRAMFFVRDPDGLPIEIHEV</sequence>
<gene>
    <name evidence="3" type="ORF">SAMN06295885_3563</name>
</gene>